<evidence type="ECO:0000313" key="8">
    <source>
        <dbReference type="EMBL" id="BDU68265.1"/>
    </source>
</evidence>
<evidence type="ECO:0000259" key="7">
    <source>
        <dbReference type="PROSITE" id="PS51900"/>
    </source>
</evidence>
<feature type="domain" description="Core-binding (CB)" evidence="7">
    <location>
        <begin position="61"/>
        <end position="143"/>
    </location>
</feature>
<dbReference type="PANTHER" id="PTHR30629:SF2">
    <property type="entry name" value="PROPHAGE INTEGRASE INTS-RELATED"/>
    <property type="match status" value="1"/>
</dbReference>
<organism evidence="8 9">
    <name type="scientific">Geothrix oryzae</name>
    <dbReference type="NCBI Taxonomy" id="2927975"/>
    <lineage>
        <taxon>Bacteria</taxon>
        <taxon>Pseudomonadati</taxon>
        <taxon>Acidobacteriota</taxon>
        <taxon>Holophagae</taxon>
        <taxon>Holophagales</taxon>
        <taxon>Holophagaceae</taxon>
        <taxon>Geothrix</taxon>
    </lineage>
</organism>
<dbReference type="Pfam" id="PF22022">
    <property type="entry name" value="Phage_int_M"/>
    <property type="match status" value="1"/>
</dbReference>
<dbReference type="Gene3D" id="1.10.443.10">
    <property type="entry name" value="Intergrase catalytic core"/>
    <property type="match status" value="1"/>
</dbReference>
<comment type="similarity">
    <text evidence="1">Belongs to the 'phage' integrase family.</text>
</comment>
<dbReference type="EMBL" id="AP027079">
    <property type="protein sequence ID" value="BDU68265.1"/>
    <property type="molecule type" value="Genomic_DNA"/>
</dbReference>
<dbReference type="InterPro" id="IPR002104">
    <property type="entry name" value="Integrase_catalytic"/>
</dbReference>
<dbReference type="InterPro" id="IPR044068">
    <property type="entry name" value="CB"/>
</dbReference>
<sequence>MSKFRNGLSREGKVYHYCFRINGQQFKGSTRATDRASAEKVLQEKRKEALFGPPEPKVVIPMMKDLIANWMETHRPTHSLQHLKSVEHLTRNWIIPAVGDVRINRINTQAVLDLRRQILEKGRSPATANLVLRVVKLLLNFAIRLDLIEKVPFKVQQIKTQKPPRPTIPPHRMKEFLSAVDKHATSPQAATLIRLMVGLGLRESEALEARWKWLDLTQHTYTVGRSKTRTPRTIPVPAWLWSHLLEMPKTLSEFICPCSDGTAHRGQFTKKTLARAAKDLGIEGITPHSLRRTFATLHAQEGTALSDLQGMMGHTSPILTLLYIQQSSDAKRRAQDALGLKLGLA</sequence>
<keyword evidence="2" id="KW-0229">DNA integration</keyword>
<dbReference type="InterPro" id="IPR010998">
    <property type="entry name" value="Integrase_recombinase_N"/>
</dbReference>
<gene>
    <name evidence="8" type="primary">int</name>
    <name evidence="8" type="ORF">GETHOR_03660</name>
</gene>
<keyword evidence="9" id="KW-1185">Reference proteome</keyword>
<evidence type="ECO:0000256" key="4">
    <source>
        <dbReference type="ARBA" id="ARBA00023172"/>
    </source>
</evidence>
<evidence type="ECO:0000256" key="1">
    <source>
        <dbReference type="ARBA" id="ARBA00008857"/>
    </source>
</evidence>
<dbReference type="Gene3D" id="1.10.150.130">
    <property type="match status" value="1"/>
</dbReference>
<dbReference type="PROSITE" id="PS51898">
    <property type="entry name" value="TYR_RECOMBINASE"/>
    <property type="match status" value="1"/>
</dbReference>
<protein>
    <submittedName>
        <fullName evidence="8">Integrase</fullName>
    </submittedName>
</protein>
<dbReference type="SUPFAM" id="SSF56349">
    <property type="entry name" value="DNA breaking-rejoining enzymes"/>
    <property type="match status" value="1"/>
</dbReference>
<evidence type="ECO:0000256" key="3">
    <source>
        <dbReference type="ARBA" id="ARBA00023125"/>
    </source>
</evidence>
<dbReference type="InterPro" id="IPR013762">
    <property type="entry name" value="Integrase-like_cat_sf"/>
</dbReference>
<proteinExistence type="inferred from homology"/>
<dbReference type="InterPro" id="IPR011010">
    <property type="entry name" value="DNA_brk_join_enz"/>
</dbReference>
<evidence type="ECO:0000256" key="5">
    <source>
        <dbReference type="PROSITE-ProRule" id="PRU01248"/>
    </source>
</evidence>
<name>A0ABN6UU46_9BACT</name>
<dbReference type="Proteomes" id="UP001242010">
    <property type="component" value="Chromosome"/>
</dbReference>
<keyword evidence="4" id="KW-0233">DNA recombination</keyword>
<dbReference type="PANTHER" id="PTHR30629">
    <property type="entry name" value="PROPHAGE INTEGRASE"/>
    <property type="match status" value="1"/>
</dbReference>
<dbReference type="CDD" id="cd00796">
    <property type="entry name" value="INT_Rci_Hp1_C"/>
    <property type="match status" value="1"/>
</dbReference>
<evidence type="ECO:0000259" key="6">
    <source>
        <dbReference type="PROSITE" id="PS51898"/>
    </source>
</evidence>
<reference evidence="9" key="1">
    <citation type="journal article" date="2023" name="Int. J. Syst. Evol. Microbiol.">
        <title>Mesoterricola silvestris gen. nov., sp. nov., Mesoterricola sediminis sp. nov., Geothrix oryzae sp. nov., Geothrix edaphica sp. nov., Geothrix rubra sp. nov., and Geothrix limicola sp. nov., six novel members of Acidobacteriota isolated from soils.</title>
        <authorList>
            <person name="Itoh H."/>
            <person name="Sugisawa Y."/>
            <person name="Mise K."/>
            <person name="Xu Z."/>
            <person name="Kuniyasu M."/>
            <person name="Ushijima N."/>
            <person name="Kawano K."/>
            <person name="Kobayashi E."/>
            <person name="Shiratori Y."/>
            <person name="Masuda Y."/>
            <person name="Senoo K."/>
        </authorList>
    </citation>
    <scope>NUCLEOTIDE SEQUENCE [LARGE SCALE GENOMIC DNA]</scope>
    <source>
        <strain evidence="9">Red222</strain>
    </source>
</reference>
<dbReference type="InterPro" id="IPR053876">
    <property type="entry name" value="Phage_int_M"/>
</dbReference>
<dbReference type="Pfam" id="PF00589">
    <property type="entry name" value="Phage_integrase"/>
    <property type="match status" value="1"/>
</dbReference>
<accession>A0ABN6UU46</accession>
<dbReference type="RefSeq" id="WP_286354890.1">
    <property type="nucleotide sequence ID" value="NZ_AP027079.1"/>
</dbReference>
<dbReference type="PROSITE" id="PS51900">
    <property type="entry name" value="CB"/>
    <property type="match status" value="1"/>
</dbReference>
<feature type="domain" description="Tyr recombinase" evidence="6">
    <location>
        <begin position="162"/>
        <end position="336"/>
    </location>
</feature>
<evidence type="ECO:0000313" key="9">
    <source>
        <dbReference type="Proteomes" id="UP001242010"/>
    </source>
</evidence>
<dbReference type="InterPro" id="IPR050808">
    <property type="entry name" value="Phage_Integrase"/>
</dbReference>
<keyword evidence="3 5" id="KW-0238">DNA-binding</keyword>
<evidence type="ECO:0000256" key="2">
    <source>
        <dbReference type="ARBA" id="ARBA00022908"/>
    </source>
</evidence>